<dbReference type="GO" id="GO:0005886">
    <property type="term" value="C:plasma membrane"/>
    <property type="evidence" value="ECO:0007669"/>
    <property type="project" value="UniProtKB-SubCell"/>
</dbReference>
<feature type="region of interest" description="Disordered" evidence="7">
    <location>
        <begin position="226"/>
        <end position="245"/>
    </location>
</feature>
<dbReference type="EMBL" id="SMYL01000003">
    <property type="protein sequence ID" value="TDK66474.1"/>
    <property type="molecule type" value="Genomic_DNA"/>
</dbReference>
<keyword evidence="11" id="KW-1185">Reference proteome</keyword>
<evidence type="ECO:0000256" key="5">
    <source>
        <dbReference type="ARBA" id="ARBA00023136"/>
    </source>
</evidence>
<dbReference type="Proteomes" id="UP000294829">
    <property type="component" value="Unassembled WGS sequence"/>
</dbReference>
<evidence type="ECO:0000256" key="1">
    <source>
        <dbReference type="ARBA" id="ARBA00004651"/>
    </source>
</evidence>
<evidence type="ECO:0000313" key="11">
    <source>
        <dbReference type="Proteomes" id="UP000294829"/>
    </source>
</evidence>
<keyword evidence="6" id="KW-0813">Transport</keyword>
<comment type="similarity">
    <text evidence="6">Belongs to the exbB/tolQ family.</text>
</comment>
<feature type="transmembrane region" description="Helical" evidence="8">
    <location>
        <begin position="12"/>
        <end position="33"/>
    </location>
</feature>
<keyword evidence="3 8" id="KW-0812">Transmembrane</keyword>
<evidence type="ECO:0000256" key="4">
    <source>
        <dbReference type="ARBA" id="ARBA00022989"/>
    </source>
</evidence>
<evidence type="ECO:0000256" key="6">
    <source>
        <dbReference type="RuleBase" id="RU004057"/>
    </source>
</evidence>
<feature type="transmembrane region" description="Helical" evidence="8">
    <location>
        <begin position="120"/>
        <end position="147"/>
    </location>
</feature>
<evidence type="ECO:0000256" key="8">
    <source>
        <dbReference type="SAM" id="Phobius"/>
    </source>
</evidence>
<reference evidence="10 11" key="1">
    <citation type="submission" date="2019-03" db="EMBL/GenBank/DDBJ databases">
        <title>Sapientia aquatica gen. nov., sp. nov., isolated from a crater lake.</title>
        <authorList>
            <person name="Felfoldi T."/>
            <person name="Szabo A."/>
            <person name="Toth E."/>
            <person name="Schumann P."/>
            <person name="Keki Z."/>
            <person name="Marialigeti K."/>
            <person name="Mathe I."/>
        </authorList>
    </citation>
    <scope>NUCLEOTIDE SEQUENCE [LARGE SCALE GENOMIC DNA]</scope>
    <source>
        <strain evidence="10 11">SA-152</strain>
    </source>
</reference>
<gene>
    <name evidence="10" type="ORF">E2I14_08365</name>
</gene>
<protein>
    <submittedName>
        <fullName evidence="10">MotA/TolQ/ExbB proton channel family protein</fullName>
    </submittedName>
</protein>
<keyword evidence="6" id="KW-0653">Protein transport</keyword>
<feature type="domain" description="MotA/TolQ/ExbB proton channel" evidence="9">
    <location>
        <begin position="96"/>
        <end position="199"/>
    </location>
</feature>
<sequence length="245" mass="26165">MTDLYLNSIVSGALYLLGIFSIITWVLIIIKGVQHYRLAKRDRQFTKQFWSASSLDAATSLANDASPKSRLASIGFEALHVSEGSGASSDLEHSWDRQELLERHLRQQIQKEYQSLESGLAVLASIGSTAPFVGLFGTVFGIIHALSAIGKNASASVDVVAGPIGEALVATGVGIAVAIPAVLAYNFYVRRLKVTAAELDNYATDFVNLAQKNSFRVAKPVAKHEAAKGTAPHQGNPANPQGVYA</sequence>
<organism evidence="10 11">
    <name type="scientific">Sapientia aquatica</name>
    <dbReference type="NCBI Taxonomy" id="1549640"/>
    <lineage>
        <taxon>Bacteria</taxon>
        <taxon>Pseudomonadati</taxon>
        <taxon>Pseudomonadota</taxon>
        <taxon>Betaproteobacteria</taxon>
        <taxon>Burkholderiales</taxon>
        <taxon>Oxalobacteraceae</taxon>
        <taxon>Sapientia</taxon>
    </lineage>
</organism>
<feature type="transmembrane region" description="Helical" evidence="8">
    <location>
        <begin position="167"/>
        <end position="188"/>
    </location>
</feature>
<dbReference type="PANTHER" id="PTHR30625:SF3">
    <property type="entry name" value="TOL-PAL SYSTEM PROTEIN TOLQ"/>
    <property type="match status" value="1"/>
</dbReference>
<comment type="caution">
    <text evidence="10">The sequence shown here is derived from an EMBL/GenBank/DDBJ whole genome shotgun (WGS) entry which is preliminary data.</text>
</comment>
<dbReference type="GO" id="GO:0017038">
    <property type="term" value="P:protein import"/>
    <property type="evidence" value="ECO:0007669"/>
    <property type="project" value="TreeGrafter"/>
</dbReference>
<comment type="subcellular location">
    <subcellularLocation>
        <location evidence="1">Cell membrane</location>
        <topology evidence="1">Multi-pass membrane protein</topology>
    </subcellularLocation>
    <subcellularLocation>
        <location evidence="6">Membrane</location>
        <topology evidence="6">Multi-pass membrane protein</topology>
    </subcellularLocation>
</comment>
<dbReference type="OrthoDB" id="9805133at2"/>
<accession>A0A4R5W2H8</accession>
<dbReference type="Pfam" id="PF01618">
    <property type="entry name" value="MotA_ExbB"/>
    <property type="match status" value="1"/>
</dbReference>
<dbReference type="AlphaFoldDB" id="A0A4R5W2H8"/>
<keyword evidence="2" id="KW-1003">Cell membrane</keyword>
<evidence type="ECO:0000259" key="9">
    <source>
        <dbReference type="Pfam" id="PF01618"/>
    </source>
</evidence>
<dbReference type="RefSeq" id="WP_133327393.1">
    <property type="nucleotide sequence ID" value="NZ_SMYL01000003.1"/>
</dbReference>
<evidence type="ECO:0000256" key="3">
    <source>
        <dbReference type="ARBA" id="ARBA00022692"/>
    </source>
</evidence>
<dbReference type="InterPro" id="IPR050790">
    <property type="entry name" value="ExbB/TolQ_transport"/>
</dbReference>
<name>A0A4R5W2H8_9BURK</name>
<evidence type="ECO:0000313" key="10">
    <source>
        <dbReference type="EMBL" id="TDK66474.1"/>
    </source>
</evidence>
<keyword evidence="5 8" id="KW-0472">Membrane</keyword>
<dbReference type="InterPro" id="IPR002898">
    <property type="entry name" value="MotA_ExbB_proton_chnl"/>
</dbReference>
<proteinExistence type="inferred from homology"/>
<evidence type="ECO:0000256" key="7">
    <source>
        <dbReference type="SAM" id="MobiDB-lite"/>
    </source>
</evidence>
<dbReference type="PANTHER" id="PTHR30625">
    <property type="entry name" value="PROTEIN TOLQ"/>
    <property type="match status" value="1"/>
</dbReference>
<keyword evidence="4 8" id="KW-1133">Transmembrane helix</keyword>
<evidence type="ECO:0000256" key="2">
    <source>
        <dbReference type="ARBA" id="ARBA00022475"/>
    </source>
</evidence>